<evidence type="ECO:0000256" key="2">
    <source>
        <dbReference type="ARBA" id="ARBA00005722"/>
    </source>
</evidence>
<sequence>MRLAPPSIGYRSLALAAGIACGLLGFAGVANSAEPQAGSDWKISAGPGVYVFPQYPGSSRLQALPFPVQDISWKDRVFSQGPDVLGVNALRGDNYHVGLSMSFDFQSRTSSDDARLKGLPDVHYGPKLRLFADYTWWAFTGSAAIYQDIAGTGQGMTAMADFLVSAPFGKLLVSAGPGLTWANGTYTRTFFGVTPQESAASGLPRYDTRSGLRDVHFNVDLSYQITPHWSASAAAVIGRLQRFAAGSPITERRLDLNGMASVAYRF</sequence>
<dbReference type="Proteomes" id="UP000235616">
    <property type="component" value="Unassembled WGS sequence"/>
</dbReference>
<protein>
    <recommendedName>
        <fullName evidence="8">MipA/OmpV family protein</fullName>
    </recommendedName>
</protein>
<dbReference type="AlphaFoldDB" id="A0A2N7VWY9"/>
<accession>A0A2N7VWY9</accession>
<evidence type="ECO:0000313" key="6">
    <source>
        <dbReference type="EMBL" id="PMS21672.1"/>
    </source>
</evidence>
<evidence type="ECO:0000256" key="1">
    <source>
        <dbReference type="ARBA" id="ARBA00004442"/>
    </source>
</evidence>
<evidence type="ECO:0008006" key="8">
    <source>
        <dbReference type="Google" id="ProtNLM"/>
    </source>
</evidence>
<keyword evidence="4" id="KW-0472">Membrane</keyword>
<evidence type="ECO:0000256" key="3">
    <source>
        <dbReference type="ARBA" id="ARBA00022729"/>
    </source>
</evidence>
<keyword evidence="3" id="KW-0732">Signal</keyword>
<proteinExistence type="inferred from homology"/>
<comment type="subcellular location">
    <subcellularLocation>
        <location evidence="1">Cell outer membrane</location>
    </subcellularLocation>
</comment>
<dbReference type="PANTHER" id="PTHR38776:SF1">
    <property type="entry name" value="MLTA-INTERACTING PROTEIN-RELATED"/>
    <property type="match status" value="1"/>
</dbReference>
<dbReference type="RefSeq" id="WP_102644738.1">
    <property type="nucleotide sequence ID" value="NZ_PNYA01000005.1"/>
</dbReference>
<dbReference type="InterPro" id="IPR010583">
    <property type="entry name" value="MipA"/>
</dbReference>
<dbReference type="GO" id="GO:0009279">
    <property type="term" value="C:cell outer membrane"/>
    <property type="evidence" value="ECO:0007669"/>
    <property type="project" value="UniProtKB-SubCell"/>
</dbReference>
<evidence type="ECO:0000313" key="7">
    <source>
        <dbReference type="Proteomes" id="UP000235616"/>
    </source>
</evidence>
<keyword evidence="5" id="KW-0998">Cell outer membrane</keyword>
<gene>
    <name evidence="6" type="ORF">C0Z18_07425</name>
</gene>
<reference evidence="6 7" key="1">
    <citation type="submission" date="2018-01" db="EMBL/GenBank/DDBJ databases">
        <title>Whole genome analyses suggest that Burkholderia sensu lato contains two further novel genera in the rhizoxinica-symbiotica group Mycetohabitans gen. nov., and Trinickia gen. nov.: implications for the evolution of diazotrophy and nodulation in the Burkholderiaceae.</title>
        <authorList>
            <person name="Estrada-de los Santos P."/>
            <person name="Palmer M."/>
            <person name="Chavez-Ramirez B."/>
            <person name="Beukes C."/>
            <person name="Steenkamp E.T."/>
            <person name="Hirsch A.M."/>
            <person name="Manyaka P."/>
            <person name="Maluk M."/>
            <person name="Lafos M."/>
            <person name="Crook M."/>
            <person name="Gross E."/>
            <person name="Simon M.F."/>
            <person name="Bueno dos Reis Junior F."/>
            <person name="Poole P.S."/>
            <person name="Venter S.N."/>
            <person name="James E.K."/>
        </authorList>
    </citation>
    <scope>NUCLEOTIDE SEQUENCE [LARGE SCALE GENOMIC DNA]</scope>
    <source>
        <strain evidence="6 7">GIMN1.004</strain>
    </source>
</reference>
<name>A0A2N7VWY9_9BURK</name>
<comment type="caution">
    <text evidence="6">The sequence shown here is derived from an EMBL/GenBank/DDBJ whole genome shotgun (WGS) entry which is preliminary data.</text>
</comment>
<dbReference type="OrthoDB" id="8585044at2"/>
<dbReference type="EMBL" id="PNYA01000005">
    <property type="protein sequence ID" value="PMS21672.1"/>
    <property type="molecule type" value="Genomic_DNA"/>
</dbReference>
<keyword evidence="7" id="KW-1185">Reference proteome</keyword>
<evidence type="ECO:0000256" key="5">
    <source>
        <dbReference type="ARBA" id="ARBA00023237"/>
    </source>
</evidence>
<comment type="similarity">
    <text evidence="2">Belongs to the MipA/OmpV family.</text>
</comment>
<organism evidence="6 7">
    <name type="scientific">Trinickia dabaoshanensis</name>
    <dbReference type="NCBI Taxonomy" id="564714"/>
    <lineage>
        <taxon>Bacteria</taxon>
        <taxon>Pseudomonadati</taxon>
        <taxon>Pseudomonadota</taxon>
        <taxon>Betaproteobacteria</taxon>
        <taxon>Burkholderiales</taxon>
        <taxon>Burkholderiaceae</taxon>
        <taxon>Trinickia</taxon>
    </lineage>
</organism>
<dbReference type="Pfam" id="PF06629">
    <property type="entry name" value="MipA"/>
    <property type="match status" value="1"/>
</dbReference>
<evidence type="ECO:0000256" key="4">
    <source>
        <dbReference type="ARBA" id="ARBA00023136"/>
    </source>
</evidence>
<dbReference type="PANTHER" id="PTHR38776">
    <property type="entry name" value="MLTA-INTERACTING PROTEIN-RELATED"/>
    <property type="match status" value="1"/>
</dbReference>